<gene>
    <name evidence="3" type="ORF">I8E28_16535</name>
</gene>
<dbReference type="GO" id="GO:0016787">
    <property type="term" value="F:hydrolase activity"/>
    <property type="evidence" value="ECO:0007669"/>
    <property type="project" value="UniProtKB-KW"/>
</dbReference>
<dbReference type="Gene3D" id="3.40.50.1820">
    <property type="entry name" value="alpha/beta hydrolase"/>
    <property type="match status" value="1"/>
</dbReference>
<dbReference type="EMBL" id="JAEDAO010000001">
    <property type="protein sequence ID" value="MBK0394211.1"/>
    <property type="molecule type" value="Genomic_DNA"/>
</dbReference>
<sequence length="296" mass="32046">MVKLLPALAVALPAVGVALYTAAIAYLWFRQERLLFEPEGLGNDDPIATDPDTREFFVDVPGARLSVAQLKLPQPRGVVFYLHGNSGNLRKWFVELDAFRELNFDVVMMDYRGYGKSSGRIDSEEQLRADVRAVWNAIAGQYEGKRIVVSGQSLGTALAAGLSAELSDAGRTPDLTILVSPYSSMQALADELYPWVPSRVLRYPLHTKDHACRVKGPVLLVHGDKDELIGFHHSEAIRQALPTCQLLRVEGAGHGDVHCFPSFRQGLATALVGLAGLAATPVSYAATGEAPTAQPA</sequence>
<dbReference type="Proteomes" id="UP000617041">
    <property type="component" value="Unassembled WGS sequence"/>
</dbReference>
<keyword evidence="3" id="KW-0378">Hydrolase</keyword>
<keyword evidence="1" id="KW-1133">Transmembrane helix</keyword>
<dbReference type="InterPro" id="IPR029058">
    <property type="entry name" value="AB_hydrolase_fold"/>
</dbReference>
<feature type="transmembrane region" description="Helical" evidence="1">
    <location>
        <begin position="6"/>
        <end position="29"/>
    </location>
</feature>
<protein>
    <submittedName>
        <fullName evidence="3">Alpha/beta fold hydrolase</fullName>
    </submittedName>
</protein>
<feature type="domain" description="Serine aminopeptidase S33" evidence="2">
    <location>
        <begin position="74"/>
        <end position="188"/>
    </location>
</feature>
<reference evidence="3" key="1">
    <citation type="submission" date="2020-12" db="EMBL/GenBank/DDBJ databases">
        <title>Ramlibacter sp. nov., isolated from a freshwater alga, Cryptomonas.</title>
        <authorList>
            <person name="Kim H.M."/>
            <person name="Jeon C.O."/>
        </authorList>
    </citation>
    <scope>NUCLEOTIDE SEQUENCE</scope>
    <source>
        <strain evidence="3">CrO1</strain>
    </source>
</reference>
<organism evidence="3 4">
    <name type="scientific">Ramlibacter algicola</name>
    <dbReference type="NCBI Taxonomy" id="2795217"/>
    <lineage>
        <taxon>Bacteria</taxon>
        <taxon>Pseudomonadati</taxon>
        <taxon>Pseudomonadota</taxon>
        <taxon>Betaproteobacteria</taxon>
        <taxon>Burkholderiales</taxon>
        <taxon>Comamonadaceae</taxon>
        <taxon>Ramlibacter</taxon>
    </lineage>
</organism>
<evidence type="ECO:0000259" key="2">
    <source>
        <dbReference type="Pfam" id="PF12146"/>
    </source>
</evidence>
<evidence type="ECO:0000313" key="3">
    <source>
        <dbReference type="EMBL" id="MBK0394211.1"/>
    </source>
</evidence>
<dbReference type="Pfam" id="PF12146">
    <property type="entry name" value="Hydrolase_4"/>
    <property type="match status" value="1"/>
</dbReference>
<name>A0A934USS9_9BURK</name>
<dbReference type="AlphaFoldDB" id="A0A934USS9"/>
<keyword evidence="4" id="KW-1185">Reference proteome</keyword>
<dbReference type="PANTHER" id="PTHR12277">
    <property type="entry name" value="ALPHA/BETA HYDROLASE DOMAIN-CONTAINING PROTEIN"/>
    <property type="match status" value="1"/>
</dbReference>
<comment type="caution">
    <text evidence="3">The sequence shown here is derived from an EMBL/GenBank/DDBJ whole genome shotgun (WGS) entry which is preliminary data.</text>
</comment>
<proteinExistence type="predicted"/>
<dbReference type="RefSeq" id="WP_200789212.1">
    <property type="nucleotide sequence ID" value="NZ_JAEDAO010000001.1"/>
</dbReference>
<evidence type="ECO:0000256" key="1">
    <source>
        <dbReference type="SAM" id="Phobius"/>
    </source>
</evidence>
<dbReference type="SUPFAM" id="SSF53474">
    <property type="entry name" value="alpha/beta-Hydrolases"/>
    <property type="match status" value="1"/>
</dbReference>
<accession>A0A934USS9</accession>
<evidence type="ECO:0000313" key="4">
    <source>
        <dbReference type="Proteomes" id="UP000617041"/>
    </source>
</evidence>
<dbReference type="InterPro" id="IPR022742">
    <property type="entry name" value="Hydrolase_4"/>
</dbReference>
<keyword evidence="1" id="KW-0472">Membrane</keyword>
<keyword evidence="1" id="KW-0812">Transmembrane</keyword>